<organism evidence="2 3">
    <name type="scientific">Amborella trichopoda</name>
    <dbReference type="NCBI Taxonomy" id="13333"/>
    <lineage>
        <taxon>Eukaryota</taxon>
        <taxon>Viridiplantae</taxon>
        <taxon>Streptophyta</taxon>
        <taxon>Embryophyta</taxon>
        <taxon>Tracheophyta</taxon>
        <taxon>Spermatophyta</taxon>
        <taxon>Magnoliopsida</taxon>
        <taxon>Amborellales</taxon>
        <taxon>Amborellaceae</taxon>
        <taxon>Amborella</taxon>
    </lineage>
</organism>
<dbReference type="PANTHER" id="PTHR34049">
    <property type="entry name" value="F-BOX PROTEIN SKIP27"/>
    <property type="match status" value="1"/>
</dbReference>
<protein>
    <recommendedName>
        <fullName evidence="1">F-box domain-containing protein</fullName>
    </recommendedName>
</protein>
<dbReference type="InterPro" id="IPR036047">
    <property type="entry name" value="F-box-like_dom_sf"/>
</dbReference>
<sequence>MALNKDYGRNELIVDVLSDEIENFGLRGAKSDLVEDIVRINISNTTRTIGRKRIAVLNDIQMMGMDNYLETKQLKRHNSNVDVVFEDGCIGALYEDESETHQIDELPFDILVKILCRVEHSDLKALSAVSKLFREAVKLARKVHFNYSTPNPKIIGVKNFELDVVEDSNHERISTPNAPKQDRFKLRLENMEASKYPLQRALFSEMEYYA</sequence>
<dbReference type="eggNOG" id="ENOG502S1WN">
    <property type="taxonomic scope" value="Eukaryota"/>
</dbReference>
<proteinExistence type="predicted"/>
<dbReference type="HOGENOM" id="CLU_113872_0_0_1"/>
<dbReference type="CDD" id="cd09917">
    <property type="entry name" value="F-box_SF"/>
    <property type="match status" value="1"/>
</dbReference>
<dbReference type="KEGG" id="atr:18431629"/>
<evidence type="ECO:0000313" key="3">
    <source>
        <dbReference type="Proteomes" id="UP000017836"/>
    </source>
</evidence>
<dbReference type="OrthoDB" id="786450at2759"/>
<dbReference type="Gramene" id="ERN03484">
    <property type="protein sequence ID" value="ERN03484"/>
    <property type="gene ID" value="AMTR_s00003p00269410"/>
</dbReference>
<keyword evidence="3" id="KW-1185">Reference proteome</keyword>
<evidence type="ECO:0000259" key="1">
    <source>
        <dbReference type="PROSITE" id="PS50181"/>
    </source>
</evidence>
<feature type="domain" description="F-box" evidence="1">
    <location>
        <begin position="100"/>
        <end position="148"/>
    </location>
</feature>
<dbReference type="EMBL" id="KI394358">
    <property type="protein sequence ID" value="ERN03484.1"/>
    <property type="molecule type" value="Genomic_DNA"/>
</dbReference>
<dbReference type="PROSITE" id="PS50181">
    <property type="entry name" value="FBOX"/>
    <property type="match status" value="1"/>
</dbReference>
<gene>
    <name evidence="2" type="ORF">AMTR_s00003p00269410</name>
</gene>
<dbReference type="SUPFAM" id="SSF81383">
    <property type="entry name" value="F-box domain"/>
    <property type="match status" value="1"/>
</dbReference>
<dbReference type="PANTHER" id="PTHR34049:SF1">
    <property type="entry name" value="F-BOX PROTEIN SKIP27"/>
    <property type="match status" value="1"/>
</dbReference>
<dbReference type="InterPro" id="IPR045286">
    <property type="entry name" value="FBS1-like"/>
</dbReference>
<accession>W1P720</accession>
<dbReference type="AlphaFoldDB" id="W1P720"/>
<dbReference type="Pfam" id="PF00646">
    <property type="entry name" value="F-box"/>
    <property type="match status" value="1"/>
</dbReference>
<evidence type="ECO:0000313" key="2">
    <source>
        <dbReference type="EMBL" id="ERN03484.1"/>
    </source>
</evidence>
<reference evidence="3" key="1">
    <citation type="journal article" date="2013" name="Science">
        <title>The Amborella genome and the evolution of flowering plants.</title>
        <authorList>
            <consortium name="Amborella Genome Project"/>
        </authorList>
    </citation>
    <scope>NUCLEOTIDE SEQUENCE [LARGE SCALE GENOMIC DNA]</scope>
</reference>
<dbReference type="InterPro" id="IPR001810">
    <property type="entry name" value="F-box_dom"/>
</dbReference>
<dbReference type="Proteomes" id="UP000017836">
    <property type="component" value="Unassembled WGS sequence"/>
</dbReference>
<name>W1P720_AMBTC</name>